<dbReference type="OrthoDB" id="10051804at2759"/>
<reference evidence="1 2" key="1">
    <citation type="journal article" date="2019" name="Sci. Rep.">
        <title>Orb-weaving spider Araneus ventricosus genome elucidates the spidroin gene catalogue.</title>
        <authorList>
            <person name="Kono N."/>
            <person name="Nakamura H."/>
            <person name="Ohtoshi R."/>
            <person name="Moran D.A.P."/>
            <person name="Shinohara A."/>
            <person name="Yoshida Y."/>
            <person name="Fujiwara M."/>
            <person name="Mori M."/>
            <person name="Tomita M."/>
            <person name="Arakawa K."/>
        </authorList>
    </citation>
    <scope>NUCLEOTIDE SEQUENCE [LARGE SCALE GENOMIC DNA]</scope>
</reference>
<evidence type="ECO:0000313" key="2">
    <source>
        <dbReference type="Proteomes" id="UP000499080"/>
    </source>
</evidence>
<proteinExistence type="predicted"/>
<sequence length="119" mass="13384">MFIRLHHACIRNASEEYGSCTKSSFSQSVAEANGNRRNETSEGRTLKIICRSHEVFTECFTAAVEKSCGQDAADFVGTILTRPTASLRIPFCLKSRLRELIGQIEKELLRREELSKNST</sequence>
<name>A0A4Y2DRY9_ARAVE</name>
<organism evidence="1 2">
    <name type="scientific">Araneus ventricosus</name>
    <name type="common">Orbweaver spider</name>
    <name type="synonym">Epeira ventricosa</name>
    <dbReference type="NCBI Taxonomy" id="182803"/>
    <lineage>
        <taxon>Eukaryota</taxon>
        <taxon>Metazoa</taxon>
        <taxon>Ecdysozoa</taxon>
        <taxon>Arthropoda</taxon>
        <taxon>Chelicerata</taxon>
        <taxon>Arachnida</taxon>
        <taxon>Araneae</taxon>
        <taxon>Araneomorphae</taxon>
        <taxon>Entelegynae</taxon>
        <taxon>Araneoidea</taxon>
        <taxon>Araneidae</taxon>
        <taxon>Araneus</taxon>
    </lineage>
</organism>
<keyword evidence="2" id="KW-1185">Reference proteome</keyword>
<gene>
    <name evidence="1" type="ORF">AVEN_172504_1</name>
</gene>
<dbReference type="EMBL" id="BGPR01000415">
    <property type="protein sequence ID" value="GBM19037.1"/>
    <property type="molecule type" value="Genomic_DNA"/>
</dbReference>
<dbReference type="Proteomes" id="UP000499080">
    <property type="component" value="Unassembled WGS sequence"/>
</dbReference>
<protein>
    <submittedName>
        <fullName evidence="1">Uncharacterized protein</fullName>
    </submittedName>
</protein>
<evidence type="ECO:0000313" key="1">
    <source>
        <dbReference type="EMBL" id="GBM19037.1"/>
    </source>
</evidence>
<comment type="caution">
    <text evidence="1">The sequence shown here is derived from an EMBL/GenBank/DDBJ whole genome shotgun (WGS) entry which is preliminary data.</text>
</comment>
<dbReference type="AlphaFoldDB" id="A0A4Y2DRY9"/>
<accession>A0A4Y2DRY9</accession>